<name>A0A1Y1I0E8_KLENI</name>
<evidence type="ECO:0000256" key="1">
    <source>
        <dbReference type="ARBA" id="ARBA00004123"/>
    </source>
</evidence>
<evidence type="ECO:0000256" key="6">
    <source>
        <dbReference type="HAMAP-Rule" id="MF_03035"/>
    </source>
</evidence>
<dbReference type="GO" id="GO:0005524">
    <property type="term" value="F:ATP binding"/>
    <property type="evidence" value="ECO:0007669"/>
    <property type="project" value="UniProtKB-UniRule"/>
</dbReference>
<dbReference type="FunFam" id="2.40.30.330:FF:000002">
    <property type="entry name" value="Protein CLP1 homolog"/>
    <property type="match status" value="1"/>
</dbReference>
<dbReference type="InterPro" id="IPR032324">
    <property type="entry name" value="Clp1_N"/>
</dbReference>
<dbReference type="GO" id="GO:0051731">
    <property type="term" value="F:polynucleotide 5'-hydroxyl-kinase activity"/>
    <property type="evidence" value="ECO:0000318"/>
    <property type="project" value="GO_Central"/>
</dbReference>
<feature type="domain" description="Clp1 C-terminal" evidence="8">
    <location>
        <begin position="332"/>
        <end position="443"/>
    </location>
</feature>
<dbReference type="OMA" id="VQYVNCH"/>
<dbReference type="GO" id="GO:0005634">
    <property type="term" value="C:nucleus"/>
    <property type="evidence" value="ECO:0000318"/>
    <property type="project" value="GO_Central"/>
</dbReference>
<organism evidence="11 12">
    <name type="scientific">Klebsormidium nitens</name>
    <name type="common">Green alga</name>
    <name type="synonym">Ulothrix nitens</name>
    <dbReference type="NCBI Taxonomy" id="105231"/>
    <lineage>
        <taxon>Eukaryota</taxon>
        <taxon>Viridiplantae</taxon>
        <taxon>Streptophyta</taxon>
        <taxon>Klebsormidiophyceae</taxon>
        <taxon>Klebsormidiales</taxon>
        <taxon>Klebsormidiaceae</taxon>
        <taxon>Klebsormidium</taxon>
    </lineage>
</organism>
<dbReference type="FunFam" id="2.60.120.1030:FF:000001">
    <property type="entry name" value="Protein CLP1 homolog 5"/>
    <property type="match status" value="1"/>
</dbReference>
<feature type="region of interest" description="Disordered" evidence="7">
    <location>
        <begin position="112"/>
        <end position="134"/>
    </location>
</feature>
<dbReference type="InterPro" id="IPR038239">
    <property type="entry name" value="Clp1_N_sf"/>
</dbReference>
<evidence type="ECO:0000256" key="2">
    <source>
        <dbReference type="ARBA" id="ARBA00022664"/>
    </source>
</evidence>
<dbReference type="PANTHER" id="PTHR12755:SF6">
    <property type="entry name" value="POLYRIBONUCLEOTIDE 5'-HYDROXYL-KINASE CLP1"/>
    <property type="match status" value="1"/>
</dbReference>
<comment type="function">
    <text evidence="6">Required for endonucleolytic cleavage during polyadenylation-dependent pre-mRNA 3'-end formation.</text>
</comment>
<dbReference type="InterPro" id="IPR038238">
    <property type="entry name" value="Clp1_C_sf"/>
</dbReference>
<dbReference type="Gene3D" id="3.40.50.300">
    <property type="entry name" value="P-loop containing nucleotide triphosphate hydrolases"/>
    <property type="match status" value="1"/>
</dbReference>
<feature type="domain" description="Clp1 N-terminal" evidence="9">
    <location>
        <begin position="19"/>
        <end position="110"/>
    </location>
</feature>
<keyword evidence="2 6" id="KW-0507">mRNA processing</keyword>
<gene>
    <name evidence="11" type="ORF">KFL_001480110</name>
</gene>
<feature type="domain" description="Clp1 P-loop" evidence="10">
    <location>
        <begin position="134"/>
        <end position="327"/>
    </location>
</feature>
<dbReference type="EMBL" id="DF237097">
    <property type="protein sequence ID" value="GAQ83442.1"/>
    <property type="molecule type" value="Genomic_DNA"/>
</dbReference>
<dbReference type="InterPro" id="IPR032319">
    <property type="entry name" value="CLP1_P"/>
</dbReference>
<evidence type="ECO:0000256" key="5">
    <source>
        <dbReference type="ARBA" id="ARBA00023242"/>
    </source>
</evidence>
<accession>A0A1Y1I0E8</accession>
<comment type="subcellular location">
    <subcellularLocation>
        <location evidence="1 6">Nucleus</location>
    </subcellularLocation>
</comment>
<evidence type="ECO:0000256" key="3">
    <source>
        <dbReference type="ARBA" id="ARBA00022741"/>
    </source>
</evidence>
<dbReference type="GO" id="GO:0006388">
    <property type="term" value="P:tRNA splicing, via endonucleolytic cleavage and ligation"/>
    <property type="evidence" value="ECO:0000318"/>
    <property type="project" value="GO_Central"/>
</dbReference>
<dbReference type="InterPro" id="IPR028606">
    <property type="entry name" value="Clp1"/>
</dbReference>
<dbReference type="GO" id="GO:0031124">
    <property type="term" value="P:mRNA 3'-end processing"/>
    <property type="evidence" value="ECO:0007669"/>
    <property type="project" value="UniProtKB-UniRule"/>
</dbReference>
<evidence type="ECO:0000313" key="11">
    <source>
        <dbReference type="EMBL" id="GAQ83442.1"/>
    </source>
</evidence>
<dbReference type="InterPro" id="IPR045116">
    <property type="entry name" value="Clp1/Grc3"/>
</dbReference>
<dbReference type="SUPFAM" id="SSF52540">
    <property type="entry name" value="P-loop containing nucleoside triphosphate hydrolases"/>
    <property type="match status" value="1"/>
</dbReference>
<keyword evidence="3 6" id="KW-0547">Nucleotide-binding</keyword>
<keyword evidence="4 6" id="KW-0067">ATP-binding</keyword>
<keyword evidence="5 6" id="KW-0539">Nucleus</keyword>
<dbReference type="Gene3D" id="2.40.30.330">
    <property type="entry name" value="Pre-mRNA cleavage complex subunit Clp1, C-terminal domain"/>
    <property type="match status" value="1"/>
</dbReference>
<dbReference type="STRING" id="105231.A0A1Y1I0E8"/>
<feature type="binding site" evidence="6">
    <location>
        <position position="25"/>
    </location>
    <ligand>
        <name>ATP</name>
        <dbReference type="ChEBI" id="CHEBI:30616"/>
    </ligand>
</feature>
<proteinExistence type="inferred from homology"/>
<dbReference type="Pfam" id="PF06807">
    <property type="entry name" value="Clp1"/>
    <property type="match status" value="1"/>
</dbReference>
<dbReference type="OrthoDB" id="258143at2759"/>
<dbReference type="Proteomes" id="UP000054558">
    <property type="component" value="Unassembled WGS sequence"/>
</dbReference>
<comment type="similarity">
    <text evidence="6">Belongs to the Clp1 family. Clp1 subfamily.</text>
</comment>
<dbReference type="AlphaFoldDB" id="A0A1Y1I0E8"/>
<evidence type="ECO:0000259" key="9">
    <source>
        <dbReference type="Pfam" id="PF16573"/>
    </source>
</evidence>
<protein>
    <recommendedName>
        <fullName evidence="6">Protein CLP1 homolog</fullName>
    </recommendedName>
</protein>
<dbReference type="InterPro" id="IPR027417">
    <property type="entry name" value="P-loop_NTPase"/>
</dbReference>
<evidence type="ECO:0000313" key="12">
    <source>
        <dbReference type="Proteomes" id="UP000054558"/>
    </source>
</evidence>
<dbReference type="Pfam" id="PF16575">
    <property type="entry name" value="CLP1_P"/>
    <property type="match status" value="1"/>
</dbReference>
<evidence type="ECO:0000259" key="10">
    <source>
        <dbReference type="Pfam" id="PF16575"/>
    </source>
</evidence>
<evidence type="ECO:0000259" key="8">
    <source>
        <dbReference type="Pfam" id="PF06807"/>
    </source>
</evidence>
<evidence type="ECO:0000256" key="4">
    <source>
        <dbReference type="ARBA" id="ARBA00022840"/>
    </source>
</evidence>
<dbReference type="PANTHER" id="PTHR12755">
    <property type="entry name" value="CLEAVAGE/POLYADENYLATION FACTOR IA SUBUNIT CLP1P"/>
    <property type="match status" value="1"/>
</dbReference>
<dbReference type="Pfam" id="PF16573">
    <property type="entry name" value="CLP1_N"/>
    <property type="match status" value="1"/>
</dbReference>
<dbReference type="Gene3D" id="2.60.120.1030">
    <property type="entry name" value="Clp1, DNA binding domain"/>
    <property type="match status" value="1"/>
</dbReference>
<keyword evidence="12" id="KW-1185">Reference proteome</keyword>
<feature type="binding site" evidence="6">
    <location>
        <position position="65"/>
    </location>
    <ligand>
        <name>ATP</name>
        <dbReference type="ChEBI" id="CHEBI:30616"/>
    </ligand>
</feature>
<feature type="binding site" evidence="6">
    <location>
        <begin position="137"/>
        <end position="142"/>
    </location>
    <ligand>
        <name>ATP</name>
        <dbReference type="ChEBI" id="CHEBI:30616"/>
    </ligand>
</feature>
<evidence type="ECO:0000256" key="7">
    <source>
        <dbReference type="SAM" id="MobiDB-lite"/>
    </source>
</evidence>
<dbReference type="GO" id="GO:0005849">
    <property type="term" value="C:mRNA cleavage factor complex"/>
    <property type="evidence" value="ECO:0007669"/>
    <property type="project" value="InterPro"/>
</dbReference>
<reference evidence="11 12" key="1">
    <citation type="journal article" date="2014" name="Nat. Commun.">
        <title>Klebsormidium flaccidum genome reveals primary factors for plant terrestrial adaptation.</title>
        <authorList>
            <person name="Hori K."/>
            <person name="Maruyama F."/>
            <person name="Fujisawa T."/>
            <person name="Togashi T."/>
            <person name="Yamamoto N."/>
            <person name="Seo M."/>
            <person name="Sato S."/>
            <person name="Yamada T."/>
            <person name="Mori H."/>
            <person name="Tajima N."/>
            <person name="Moriyama T."/>
            <person name="Ikeuchi M."/>
            <person name="Watanabe M."/>
            <person name="Wada H."/>
            <person name="Kobayashi K."/>
            <person name="Saito M."/>
            <person name="Masuda T."/>
            <person name="Sasaki-Sekimoto Y."/>
            <person name="Mashiguchi K."/>
            <person name="Awai K."/>
            <person name="Shimojima M."/>
            <person name="Masuda S."/>
            <person name="Iwai M."/>
            <person name="Nobusawa T."/>
            <person name="Narise T."/>
            <person name="Kondo S."/>
            <person name="Saito H."/>
            <person name="Sato R."/>
            <person name="Murakawa M."/>
            <person name="Ihara Y."/>
            <person name="Oshima-Yamada Y."/>
            <person name="Ohtaka K."/>
            <person name="Satoh M."/>
            <person name="Sonobe K."/>
            <person name="Ishii M."/>
            <person name="Ohtani R."/>
            <person name="Kanamori-Sato M."/>
            <person name="Honoki R."/>
            <person name="Miyazaki D."/>
            <person name="Mochizuki H."/>
            <person name="Umetsu J."/>
            <person name="Higashi K."/>
            <person name="Shibata D."/>
            <person name="Kamiya Y."/>
            <person name="Sato N."/>
            <person name="Nakamura Y."/>
            <person name="Tabata S."/>
            <person name="Ida S."/>
            <person name="Kurokawa K."/>
            <person name="Ohta H."/>
        </authorList>
    </citation>
    <scope>NUCLEOTIDE SEQUENCE [LARGE SCALE GENOMIC DNA]</scope>
    <source>
        <strain evidence="11 12">NIES-2285</strain>
    </source>
</reference>
<dbReference type="InterPro" id="IPR010655">
    <property type="entry name" value="Clp1_C"/>
</dbReference>
<sequence>MLAPFAANNGFPADSKVYKLEKESELRCEVPWDGQLTVKLLEGVAEIFGTEIAQGQELHYRGGDKFAVFTWYGATVEITGQPEVSYVADETPMVSYVNTHAVLEARRQSAREASSVDGGAAGEETQGPRTIIVGPTDSGKSTLCKILLTYAARLGWKPTLVDLDIGQGQISIPGTIAATLVDKPVDPIEGYEMESPLVYFYGHVSPSENPDLYRTQVEQLASMLERRFAGSAEYRNAGAVINAMGWVESLGYELLLHAIETFRIDVVLVIGQERLFSQLSSQFHGRTRPDGSRIDVVKLNKSGGVVNRNPKHRQRTRTSRVREYFYGIAGDLSPHAMTVSFADVQIYRIGGGPKAPSSALPVGAQSHADPIKVTHVSISKDLTHAVLGISYAASAEQLLSSNVAGFIYVTEVDTMKRTLTYVAPSPGPLPNNLLLAGSLMWVEH</sequence>
<dbReference type="HAMAP" id="MF_03035">
    <property type="entry name" value="Clp1"/>
    <property type="match status" value="1"/>
</dbReference>